<evidence type="ECO:0000313" key="3">
    <source>
        <dbReference type="Proteomes" id="UP000255008"/>
    </source>
</evidence>
<accession>A0AAJ4ZQ62</accession>
<evidence type="ECO:0000313" key="2">
    <source>
        <dbReference type="EMBL" id="SUE35954.1"/>
    </source>
</evidence>
<feature type="region of interest" description="Disordered" evidence="1">
    <location>
        <begin position="1"/>
        <end position="21"/>
    </location>
</feature>
<comment type="caution">
    <text evidence="2">The sequence shown here is derived from an EMBL/GenBank/DDBJ whole genome shotgun (WGS) entry which is preliminary data.</text>
</comment>
<sequence>MSNRAIPADFPRNTPPASVPGAQPKLLVRLVNGRYVSGLADEEWVERYECCEDLAQQCAPYCMRKVAENPALTQERCLANVRKGFALKVQSGEWDFSEAEQDWVMKRARQLLGW</sequence>
<dbReference type="AlphaFoldDB" id="A0AAJ4ZQ62"/>
<organism evidence="2 3">
    <name type="scientific">Ralstonia mannitolilytica</name>
    <dbReference type="NCBI Taxonomy" id="105219"/>
    <lineage>
        <taxon>Bacteria</taxon>
        <taxon>Pseudomonadati</taxon>
        <taxon>Pseudomonadota</taxon>
        <taxon>Betaproteobacteria</taxon>
        <taxon>Burkholderiales</taxon>
        <taxon>Burkholderiaceae</taxon>
        <taxon>Ralstonia</taxon>
    </lineage>
</organism>
<dbReference type="EMBL" id="UGVE01000002">
    <property type="protein sequence ID" value="SUE35954.1"/>
    <property type="molecule type" value="Genomic_DNA"/>
</dbReference>
<gene>
    <name evidence="2" type="ORF">NCTC10894_03971</name>
</gene>
<name>A0AAJ4ZQ62_9RALS</name>
<evidence type="ECO:0000256" key="1">
    <source>
        <dbReference type="SAM" id="MobiDB-lite"/>
    </source>
</evidence>
<dbReference type="RefSeq" id="WP_115044564.1">
    <property type="nucleotide sequence ID" value="NZ_BAAAEC010000011.1"/>
</dbReference>
<protein>
    <submittedName>
        <fullName evidence="2">Uncharacterized protein</fullName>
    </submittedName>
</protein>
<reference evidence="2 3" key="1">
    <citation type="submission" date="2018-06" db="EMBL/GenBank/DDBJ databases">
        <authorList>
            <consortium name="Pathogen Informatics"/>
            <person name="Doyle S."/>
        </authorList>
    </citation>
    <scope>NUCLEOTIDE SEQUENCE [LARGE SCALE GENOMIC DNA]</scope>
    <source>
        <strain evidence="2 3">NCTC10894</strain>
    </source>
</reference>
<dbReference type="Proteomes" id="UP000255008">
    <property type="component" value="Unassembled WGS sequence"/>
</dbReference>
<proteinExistence type="predicted"/>